<dbReference type="PANTHER" id="PTHR13947:SF37">
    <property type="entry name" value="LD18367P"/>
    <property type="match status" value="1"/>
</dbReference>
<accession>A0A644TCR1</accession>
<evidence type="ECO:0000313" key="3">
    <source>
        <dbReference type="EMBL" id="MPL64693.1"/>
    </source>
</evidence>
<feature type="domain" description="N-acetyltransferase" evidence="2">
    <location>
        <begin position="5"/>
        <end position="148"/>
    </location>
</feature>
<reference evidence="3" key="1">
    <citation type="submission" date="2019-08" db="EMBL/GenBank/DDBJ databases">
        <authorList>
            <person name="Kucharzyk K."/>
            <person name="Murdoch R.W."/>
            <person name="Higgins S."/>
            <person name="Loffler F."/>
        </authorList>
    </citation>
    <scope>NUCLEOTIDE SEQUENCE</scope>
</reference>
<dbReference type="InterPro" id="IPR016181">
    <property type="entry name" value="Acyl_CoA_acyltransferase"/>
</dbReference>
<dbReference type="AlphaFoldDB" id="A0A644TCR1"/>
<dbReference type="InterPro" id="IPR050769">
    <property type="entry name" value="NAT_camello-type"/>
</dbReference>
<dbReference type="PANTHER" id="PTHR13947">
    <property type="entry name" value="GNAT FAMILY N-ACETYLTRANSFERASE"/>
    <property type="match status" value="1"/>
</dbReference>
<keyword evidence="1" id="KW-0808">Transferase</keyword>
<gene>
    <name evidence="3" type="ORF">SDC9_10350</name>
</gene>
<evidence type="ECO:0000256" key="1">
    <source>
        <dbReference type="ARBA" id="ARBA00022679"/>
    </source>
</evidence>
<name>A0A644TCR1_9ZZZZ</name>
<evidence type="ECO:0000259" key="2">
    <source>
        <dbReference type="PROSITE" id="PS51186"/>
    </source>
</evidence>
<dbReference type="EMBL" id="VSSQ01000025">
    <property type="protein sequence ID" value="MPL64693.1"/>
    <property type="molecule type" value="Genomic_DNA"/>
</dbReference>
<organism evidence="3">
    <name type="scientific">bioreactor metagenome</name>
    <dbReference type="NCBI Taxonomy" id="1076179"/>
    <lineage>
        <taxon>unclassified sequences</taxon>
        <taxon>metagenomes</taxon>
        <taxon>ecological metagenomes</taxon>
    </lineage>
</organism>
<dbReference type="InterPro" id="IPR000182">
    <property type="entry name" value="GNAT_dom"/>
</dbReference>
<dbReference type="PROSITE" id="PS51186">
    <property type="entry name" value="GNAT"/>
    <property type="match status" value="1"/>
</dbReference>
<dbReference type="GO" id="GO:0008080">
    <property type="term" value="F:N-acetyltransferase activity"/>
    <property type="evidence" value="ECO:0007669"/>
    <property type="project" value="InterPro"/>
</dbReference>
<dbReference type="Pfam" id="PF00583">
    <property type="entry name" value="Acetyltransf_1"/>
    <property type="match status" value="1"/>
</dbReference>
<dbReference type="SUPFAM" id="SSF55729">
    <property type="entry name" value="Acyl-CoA N-acyltransferases (Nat)"/>
    <property type="match status" value="1"/>
</dbReference>
<dbReference type="CDD" id="cd04301">
    <property type="entry name" value="NAT_SF"/>
    <property type="match status" value="1"/>
</dbReference>
<protein>
    <recommendedName>
        <fullName evidence="2">N-acetyltransferase domain-containing protein</fullName>
    </recommendedName>
</protein>
<dbReference type="Gene3D" id="3.40.630.30">
    <property type="match status" value="1"/>
</dbReference>
<comment type="caution">
    <text evidence="3">The sequence shown here is derived from an EMBL/GenBank/DDBJ whole genome shotgun (WGS) entry which is preliminary data.</text>
</comment>
<sequence>MNDNLRIRKAVPEDATVLTKLTAQLGYPCTQQEIVERLEPYRNISYGIVFVAVLNDTVVGWISLNTVRYFYVRPFIEVSGFVVDEKERNKGVGRRLLEAAEVWVKRQGDYRLIRIRTNIIREDAHRFYENNGYRKVKEQRVYMKEIED</sequence>
<proteinExistence type="predicted"/>